<evidence type="ECO:0000256" key="5">
    <source>
        <dbReference type="ARBA" id="ARBA00022741"/>
    </source>
</evidence>
<dbReference type="GO" id="GO:0015833">
    <property type="term" value="P:peptide transport"/>
    <property type="evidence" value="ECO:0007669"/>
    <property type="project" value="InterPro"/>
</dbReference>
<dbReference type="PANTHER" id="PTHR43297">
    <property type="entry name" value="OLIGOPEPTIDE TRANSPORT ATP-BINDING PROTEIN APPD"/>
    <property type="match status" value="1"/>
</dbReference>
<dbReference type="EMBL" id="JAEKJA010000003">
    <property type="protein sequence ID" value="MBJ3775089.1"/>
    <property type="molecule type" value="Genomic_DNA"/>
</dbReference>
<keyword evidence="4" id="KW-1003">Cell membrane</keyword>
<comment type="similarity">
    <text evidence="2">Belongs to the ABC transporter superfamily.</text>
</comment>
<comment type="caution">
    <text evidence="9">The sequence shown here is derived from an EMBL/GenBank/DDBJ whole genome shotgun (WGS) entry which is preliminary data.</text>
</comment>
<evidence type="ECO:0000313" key="10">
    <source>
        <dbReference type="Proteomes" id="UP000609531"/>
    </source>
</evidence>
<dbReference type="Pfam" id="PF08352">
    <property type="entry name" value="oligo_HPY"/>
    <property type="match status" value="2"/>
</dbReference>
<reference evidence="9" key="1">
    <citation type="submission" date="2020-12" db="EMBL/GenBank/DDBJ databases">
        <title>Bacterial taxonomy.</title>
        <authorList>
            <person name="Pan X."/>
        </authorList>
    </citation>
    <scope>NUCLEOTIDE SEQUENCE</scope>
    <source>
        <strain evidence="9">B2012</strain>
    </source>
</reference>
<dbReference type="InterPro" id="IPR013563">
    <property type="entry name" value="Oligopep_ABC_C"/>
</dbReference>
<evidence type="ECO:0000256" key="7">
    <source>
        <dbReference type="ARBA" id="ARBA00023136"/>
    </source>
</evidence>
<dbReference type="GO" id="GO:0055085">
    <property type="term" value="P:transmembrane transport"/>
    <property type="evidence" value="ECO:0007669"/>
    <property type="project" value="UniProtKB-ARBA"/>
</dbReference>
<protein>
    <submittedName>
        <fullName evidence="9">ABC transporter ATP-binding protein</fullName>
    </submittedName>
</protein>
<evidence type="ECO:0000256" key="3">
    <source>
        <dbReference type="ARBA" id="ARBA00022448"/>
    </source>
</evidence>
<feature type="domain" description="ABC transporter" evidence="8">
    <location>
        <begin position="273"/>
        <end position="517"/>
    </location>
</feature>
<dbReference type="InterPro" id="IPR027417">
    <property type="entry name" value="P-loop_NTPase"/>
</dbReference>
<dbReference type="GO" id="GO:0016887">
    <property type="term" value="F:ATP hydrolysis activity"/>
    <property type="evidence" value="ECO:0007669"/>
    <property type="project" value="InterPro"/>
</dbReference>
<keyword evidence="5" id="KW-0547">Nucleotide-binding</keyword>
<dbReference type="RefSeq" id="WP_198880978.1">
    <property type="nucleotide sequence ID" value="NZ_JAEKJA010000003.1"/>
</dbReference>
<evidence type="ECO:0000256" key="6">
    <source>
        <dbReference type="ARBA" id="ARBA00022840"/>
    </source>
</evidence>
<accession>A0A934IPA1</accession>
<comment type="subcellular location">
    <subcellularLocation>
        <location evidence="1">Cell inner membrane</location>
        <topology evidence="1">Peripheral membrane protein</topology>
    </subcellularLocation>
</comment>
<feature type="domain" description="ABC transporter" evidence="8">
    <location>
        <begin position="8"/>
        <end position="255"/>
    </location>
</feature>
<dbReference type="NCBIfam" id="NF007739">
    <property type="entry name" value="PRK10419.1"/>
    <property type="match status" value="2"/>
</dbReference>
<evidence type="ECO:0000313" key="9">
    <source>
        <dbReference type="EMBL" id="MBJ3775089.1"/>
    </source>
</evidence>
<dbReference type="InterPro" id="IPR003439">
    <property type="entry name" value="ABC_transporter-like_ATP-bd"/>
</dbReference>
<dbReference type="InterPro" id="IPR003593">
    <property type="entry name" value="AAA+_ATPase"/>
</dbReference>
<dbReference type="SMART" id="SM00382">
    <property type="entry name" value="AAA"/>
    <property type="match status" value="2"/>
</dbReference>
<dbReference type="NCBIfam" id="NF008453">
    <property type="entry name" value="PRK11308.1"/>
    <property type="match status" value="2"/>
</dbReference>
<sequence>MTAPILSIRDLRVSFATPDGPVEAVKGIDLDLAAGEALAVVGESGSGKSQLMMAAMGLLAKNGTARGSARYRGEELIGLPARRLNRVRGAKITMIFQEPMTSLDPLQPVGRQIAETLRVHSHLSARAARRRTVELLDLVRLKDPERRVSAYPHELSGGQRQRVMIAMALANEPDILIADEPTTALDVTIQAEILALIADLRTRLGMAILFITHDLQIVRAFCERVMVMRDGRVMEEGDVATIFTAPREDYTRMLLAAEPEGTKPTAPPAPPILRAENVGVHFAIGRGAQLAAVDGVSLTLSPGETVGIVGESGSGKSTLARALLNLLPATGEVRFRDTPITGLSRRQMRPYRHALQMVFQDPYGALSPRLTVGEIVAEGLTVHAPELGAAERRARAVAALAEVGLDGAMARRFPHEFSGGQRQRIAIARAIVLKPAALVLDEPTSALDRSVQKQVLALLLALQAAHNLAYVFISHDLAVIRAVADRVMVMKDGRVVEEGPTARIFEAPATGYTRELIAAAFDLSAILAARQSNPNARGSASTIAGT</sequence>
<evidence type="ECO:0000256" key="4">
    <source>
        <dbReference type="ARBA" id="ARBA00022475"/>
    </source>
</evidence>
<dbReference type="InterPro" id="IPR050388">
    <property type="entry name" value="ABC_Ni/Peptide_Import"/>
</dbReference>
<dbReference type="PROSITE" id="PS50893">
    <property type="entry name" value="ABC_TRANSPORTER_2"/>
    <property type="match status" value="2"/>
</dbReference>
<dbReference type="GO" id="GO:0005886">
    <property type="term" value="C:plasma membrane"/>
    <property type="evidence" value="ECO:0007669"/>
    <property type="project" value="UniProtKB-SubCell"/>
</dbReference>
<evidence type="ECO:0000259" key="8">
    <source>
        <dbReference type="PROSITE" id="PS50893"/>
    </source>
</evidence>
<dbReference type="AlphaFoldDB" id="A0A934IPA1"/>
<evidence type="ECO:0000256" key="1">
    <source>
        <dbReference type="ARBA" id="ARBA00004417"/>
    </source>
</evidence>
<dbReference type="Gene3D" id="3.40.50.300">
    <property type="entry name" value="P-loop containing nucleotide triphosphate hydrolases"/>
    <property type="match status" value="2"/>
</dbReference>
<keyword evidence="3" id="KW-0813">Transport</keyword>
<keyword evidence="10" id="KW-1185">Reference proteome</keyword>
<dbReference type="GO" id="GO:0005524">
    <property type="term" value="F:ATP binding"/>
    <property type="evidence" value="ECO:0007669"/>
    <property type="project" value="UniProtKB-KW"/>
</dbReference>
<name>A0A934IPA1_9HYPH</name>
<dbReference type="FunFam" id="3.40.50.300:FF:000016">
    <property type="entry name" value="Oligopeptide ABC transporter ATP-binding component"/>
    <property type="match status" value="1"/>
</dbReference>
<keyword evidence="6 9" id="KW-0067">ATP-binding</keyword>
<dbReference type="PANTHER" id="PTHR43297:SF2">
    <property type="entry name" value="DIPEPTIDE TRANSPORT ATP-BINDING PROTEIN DPPD"/>
    <property type="match status" value="1"/>
</dbReference>
<gene>
    <name evidence="9" type="ORF">JCR33_05280</name>
</gene>
<organism evidence="9 10">
    <name type="scientific">Acuticoccus mangrovi</name>
    <dbReference type="NCBI Taxonomy" id="2796142"/>
    <lineage>
        <taxon>Bacteria</taxon>
        <taxon>Pseudomonadati</taxon>
        <taxon>Pseudomonadota</taxon>
        <taxon>Alphaproteobacteria</taxon>
        <taxon>Hyphomicrobiales</taxon>
        <taxon>Amorphaceae</taxon>
        <taxon>Acuticoccus</taxon>
    </lineage>
</organism>
<keyword evidence="7" id="KW-0472">Membrane</keyword>
<dbReference type="SUPFAM" id="SSF52540">
    <property type="entry name" value="P-loop containing nucleoside triphosphate hydrolases"/>
    <property type="match status" value="2"/>
</dbReference>
<evidence type="ECO:0000256" key="2">
    <source>
        <dbReference type="ARBA" id="ARBA00005417"/>
    </source>
</evidence>
<dbReference type="Pfam" id="PF00005">
    <property type="entry name" value="ABC_tran"/>
    <property type="match status" value="2"/>
</dbReference>
<dbReference type="CDD" id="cd03257">
    <property type="entry name" value="ABC_NikE_OppD_transporters"/>
    <property type="match status" value="2"/>
</dbReference>
<dbReference type="Proteomes" id="UP000609531">
    <property type="component" value="Unassembled WGS sequence"/>
</dbReference>
<dbReference type="InterPro" id="IPR017871">
    <property type="entry name" value="ABC_transporter-like_CS"/>
</dbReference>
<dbReference type="PROSITE" id="PS00211">
    <property type="entry name" value="ABC_TRANSPORTER_1"/>
    <property type="match status" value="2"/>
</dbReference>
<proteinExistence type="inferred from homology"/>